<feature type="compositionally biased region" description="Acidic residues" evidence="12">
    <location>
        <begin position="715"/>
        <end position="724"/>
    </location>
</feature>
<dbReference type="PANTHER" id="PTHR23358">
    <property type="entry name" value="METHYLCYTOSINE DIOXYGENASE TET"/>
    <property type="match status" value="1"/>
</dbReference>
<evidence type="ECO:0000256" key="6">
    <source>
        <dbReference type="ARBA" id="ARBA00022964"/>
    </source>
</evidence>
<comment type="function">
    <text evidence="11">Dioxygenase that catalyzes the conversion of the modified genomic base 5-methylcytosine (5mC) into 5-hydroxymethylcytosine (5hmC) and plays a key role in epigenetic chromatin reprogramming during embryonic development.</text>
</comment>
<dbReference type="HOGENOM" id="CLU_000517_0_0_1"/>
<feature type="compositionally biased region" description="Basic and acidic residues" evidence="12">
    <location>
        <begin position="1620"/>
        <end position="1639"/>
    </location>
</feature>
<evidence type="ECO:0000256" key="4">
    <source>
        <dbReference type="ARBA" id="ARBA00022723"/>
    </source>
</evidence>
<feature type="region of interest" description="Disordered" evidence="12">
    <location>
        <begin position="712"/>
        <end position="763"/>
    </location>
</feature>
<feature type="region of interest" description="Disordered" evidence="12">
    <location>
        <begin position="1265"/>
        <end position="1287"/>
    </location>
</feature>
<comment type="subcellular location">
    <subcellularLocation>
        <location evidence="1">Chromosome</location>
    </subcellularLocation>
</comment>
<evidence type="ECO:0000256" key="1">
    <source>
        <dbReference type="ARBA" id="ARBA00004286"/>
    </source>
</evidence>
<dbReference type="InterPro" id="IPR040175">
    <property type="entry name" value="TET1/2/3"/>
</dbReference>
<dbReference type="InterPro" id="IPR046942">
    <property type="entry name" value="TET_oxygenase"/>
</dbReference>
<protein>
    <recommendedName>
        <fullName evidence="11">Methylcytosine dioxygenase TET</fullName>
        <ecNumber evidence="11">1.14.11.80</ecNumber>
    </recommendedName>
</protein>
<keyword evidence="5 11" id="KW-0862">Zinc</keyword>
<comment type="catalytic activity">
    <reaction evidence="10 11">
        <text>a 5-hydroxymethyl-2'-deoxycytidine in DNA + 2-oxoglutarate + O2 = a 5-formyl-2'-deoxycytidine in DNA + succinate + CO2 + H2O</text>
        <dbReference type="Rhea" id="RHEA:53828"/>
        <dbReference type="Rhea" id="RHEA-COMP:13315"/>
        <dbReference type="Rhea" id="RHEA-COMP:13656"/>
        <dbReference type="ChEBI" id="CHEBI:15377"/>
        <dbReference type="ChEBI" id="CHEBI:15379"/>
        <dbReference type="ChEBI" id="CHEBI:16526"/>
        <dbReference type="ChEBI" id="CHEBI:16810"/>
        <dbReference type="ChEBI" id="CHEBI:30031"/>
        <dbReference type="ChEBI" id="CHEBI:136731"/>
        <dbReference type="ChEBI" id="CHEBI:137731"/>
        <dbReference type="EC" id="1.14.11.80"/>
    </reaction>
</comment>
<feature type="region of interest" description="Disordered" evidence="12">
    <location>
        <begin position="543"/>
        <end position="629"/>
    </location>
</feature>
<feature type="region of interest" description="Disordered" evidence="12">
    <location>
        <begin position="1355"/>
        <end position="1378"/>
    </location>
</feature>
<dbReference type="EMBL" id="CAQQ02198978">
    <property type="status" value="NOT_ANNOTATED_CDS"/>
    <property type="molecule type" value="Genomic_DNA"/>
</dbReference>
<feature type="compositionally biased region" description="Low complexity" evidence="12">
    <location>
        <begin position="1688"/>
        <end position="1700"/>
    </location>
</feature>
<evidence type="ECO:0000256" key="2">
    <source>
        <dbReference type="ARBA" id="ARBA00007502"/>
    </source>
</evidence>
<feature type="compositionally biased region" description="Polar residues" evidence="12">
    <location>
        <begin position="429"/>
        <end position="442"/>
    </location>
</feature>
<dbReference type="SMART" id="SM01333">
    <property type="entry name" value="Tet_JBP"/>
    <property type="match status" value="1"/>
</dbReference>
<comment type="cofactor">
    <cofactor evidence="11">
        <name>Fe(2+)</name>
        <dbReference type="ChEBI" id="CHEBI:29033"/>
    </cofactor>
    <text evidence="11">Binds 1 Fe(2+) ion per subunit.</text>
</comment>
<keyword evidence="4 11" id="KW-0479">Metal-binding</keyword>
<feature type="region of interest" description="Disordered" evidence="12">
    <location>
        <begin position="300"/>
        <end position="522"/>
    </location>
</feature>
<dbReference type="EnsemblMetazoa" id="MESCA007198-RA">
    <property type="protein sequence ID" value="MESCA007198-PA"/>
    <property type="gene ID" value="MESCA007198"/>
</dbReference>
<dbReference type="Proteomes" id="UP000015102">
    <property type="component" value="Unassembled WGS sequence"/>
</dbReference>
<feature type="compositionally biased region" description="Polar residues" evidence="12">
    <location>
        <begin position="331"/>
        <end position="342"/>
    </location>
</feature>
<feature type="domain" description="Methylcytosine dioxygenase TET1-3 oxygenase" evidence="13">
    <location>
        <begin position="931"/>
        <end position="1597"/>
    </location>
</feature>
<organism evidence="14 15">
    <name type="scientific">Megaselia scalaris</name>
    <name type="common">Humpbacked fly</name>
    <name type="synonym">Phora scalaris</name>
    <dbReference type="NCBI Taxonomy" id="36166"/>
    <lineage>
        <taxon>Eukaryota</taxon>
        <taxon>Metazoa</taxon>
        <taxon>Ecdysozoa</taxon>
        <taxon>Arthropoda</taxon>
        <taxon>Hexapoda</taxon>
        <taxon>Insecta</taxon>
        <taxon>Pterygota</taxon>
        <taxon>Neoptera</taxon>
        <taxon>Endopterygota</taxon>
        <taxon>Diptera</taxon>
        <taxon>Brachycera</taxon>
        <taxon>Muscomorpha</taxon>
        <taxon>Platypezoidea</taxon>
        <taxon>Phoridae</taxon>
        <taxon>Megaseliini</taxon>
        <taxon>Megaselia</taxon>
    </lineage>
</organism>
<feature type="compositionally biased region" description="Polar residues" evidence="12">
    <location>
        <begin position="543"/>
        <end position="554"/>
    </location>
</feature>
<feature type="compositionally biased region" description="Low complexity" evidence="12">
    <location>
        <begin position="575"/>
        <end position="592"/>
    </location>
</feature>
<feature type="compositionally biased region" description="Polar residues" evidence="12">
    <location>
        <begin position="244"/>
        <end position="274"/>
    </location>
</feature>
<keyword evidence="15" id="KW-1185">Reference proteome</keyword>
<keyword evidence="3" id="KW-0158">Chromosome</keyword>
<feature type="region of interest" description="Disordered" evidence="12">
    <location>
        <begin position="1620"/>
        <end position="1756"/>
    </location>
</feature>
<dbReference type="OMA" id="EERCHIS"/>
<comment type="catalytic activity">
    <reaction evidence="11">
        <text>a 5-methyl-2'-deoxycytidine in DNA + 2-oxoglutarate + O2 = a 5-hydroxymethyl-2'-deoxycytidine in DNA + succinate + CO2</text>
        <dbReference type="Rhea" id="RHEA:52636"/>
        <dbReference type="Rhea" id="RHEA-COMP:11370"/>
        <dbReference type="Rhea" id="RHEA-COMP:13315"/>
        <dbReference type="ChEBI" id="CHEBI:15379"/>
        <dbReference type="ChEBI" id="CHEBI:16526"/>
        <dbReference type="ChEBI" id="CHEBI:16810"/>
        <dbReference type="ChEBI" id="CHEBI:30031"/>
        <dbReference type="ChEBI" id="CHEBI:85454"/>
        <dbReference type="ChEBI" id="CHEBI:136731"/>
        <dbReference type="EC" id="1.14.11.80"/>
    </reaction>
</comment>
<feature type="compositionally biased region" description="Pro residues" evidence="12">
    <location>
        <begin position="1267"/>
        <end position="1281"/>
    </location>
</feature>
<feature type="region of interest" description="Disordered" evidence="12">
    <location>
        <begin position="1489"/>
        <end position="1521"/>
    </location>
</feature>
<feature type="compositionally biased region" description="Gly residues" evidence="12">
    <location>
        <begin position="1672"/>
        <end position="1681"/>
    </location>
</feature>
<comment type="cofactor">
    <cofactor evidence="11">
        <name>Zn(2+)</name>
        <dbReference type="ChEBI" id="CHEBI:29105"/>
    </cofactor>
    <text evidence="11">The zinc ions have a structural role.</text>
</comment>
<feature type="compositionally biased region" description="Polar residues" evidence="12">
    <location>
        <begin position="310"/>
        <end position="322"/>
    </location>
</feature>
<feature type="compositionally biased region" description="Polar residues" evidence="12">
    <location>
        <begin position="353"/>
        <end position="380"/>
    </location>
</feature>
<feature type="compositionally biased region" description="Low complexity" evidence="12">
    <location>
        <begin position="1116"/>
        <end position="1128"/>
    </location>
</feature>
<comment type="catalytic activity">
    <reaction evidence="9 11">
        <text>a 5-formyl-2'-deoxycytidine in DNA + 2-oxoglutarate + O2 = a 5-carboxyl-2'-deoxycytidine in DNA + succinate + CO2 + H(+)</text>
        <dbReference type="Rhea" id="RHEA:53832"/>
        <dbReference type="Rhea" id="RHEA-COMP:13656"/>
        <dbReference type="Rhea" id="RHEA-COMP:13657"/>
        <dbReference type="ChEBI" id="CHEBI:15378"/>
        <dbReference type="ChEBI" id="CHEBI:15379"/>
        <dbReference type="ChEBI" id="CHEBI:16526"/>
        <dbReference type="ChEBI" id="CHEBI:16810"/>
        <dbReference type="ChEBI" id="CHEBI:30031"/>
        <dbReference type="ChEBI" id="CHEBI:137731"/>
        <dbReference type="ChEBI" id="CHEBI:137732"/>
        <dbReference type="EC" id="1.14.11.80"/>
    </reaction>
</comment>
<dbReference type="GO" id="GO:0008270">
    <property type="term" value="F:zinc ion binding"/>
    <property type="evidence" value="ECO:0007669"/>
    <property type="project" value="UniProtKB-UniRule"/>
</dbReference>
<dbReference type="GO" id="GO:0141166">
    <property type="term" value="P:chromosomal 5-methylcytosine DNA demethylation pathway"/>
    <property type="evidence" value="ECO:0007669"/>
    <property type="project" value="UniProtKB-UniRule"/>
</dbReference>
<feature type="compositionally biased region" description="Basic and acidic residues" evidence="12">
    <location>
        <begin position="1703"/>
        <end position="1713"/>
    </location>
</feature>
<feature type="compositionally biased region" description="Low complexity" evidence="12">
    <location>
        <begin position="605"/>
        <end position="614"/>
    </location>
</feature>
<evidence type="ECO:0000256" key="11">
    <source>
        <dbReference type="RuleBase" id="RU367064"/>
    </source>
</evidence>
<keyword evidence="7 11" id="KW-0560">Oxidoreductase</keyword>
<dbReference type="Pfam" id="PF12851">
    <property type="entry name" value="Tet_JBP"/>
    <property type="match status" value="1"/>
</dbReference>
<dbReference type="STRING" id="36166.T1GTZ9"/>
<name>T1GTZ9_MEGSC</name>
<evidence type="ECO:0000313" key="14">
    <source>
        <dbReference type="EnsemblMetazoa" id="MESCA007198-PA"/>
    </source>
</evidence>
<feature type="region of interest" description="Disordered" evidence="12">
    <location>
        <begin position="135"/>
        <end position="288"/>
    </location>
</feature>
<reference evidence="14" key="2">
    <citation type="submission" date="2015-06" db="UniProtKB">
        <authorList>
            <consortium name="EnsemblMetazoa"/>
        </authorList>
    </citation>
    <scope>IDENTIFICATION</scope>
</reference>
<evidence type="ECO:0000259" key="13">
    <source>
        <dbReference type="SMART" id="SM01333"/>
    </source>
</evidence>
<dbReference type="GO" id="GO:0070579">
    <property type="term" value="F:DNA 5-methylcytosine dioxygenase activity"/>
    <property type="evidence" value="ECO:0007669"/>
    <property type="project" value="UniProtKB-UniRule"/>
</dbReference>
<evidence type="ECO:0000256" key="5">
    <source>
        <dbReference type="ARBA" id="ARBA00022833"/>
    </source>
</evidence>
<dbReference type="GO" id="GO:0045944">
    <property type="term" value="P:positive regulation of transcription by RNA polymerase II"/>
    <property type="evidence" value="ECO:0007669"/>
    <property type="project" value="TreeGrafter"/>
</dbReference>
<feature type="compositionally biased region" description="Basic and acidic residues" evidence="12">
    <location>
        <begin position="725"/>
        <end position="734"/>
    </location>
</feature>
<dbReference type="GO" id="GO:0005634">
    <property type="term" value="C:nucleus"/>
    <property type="evidence" value="ECO:0007669"/>
    <property type="project" value="UniProtKB-UniRule"/>
</dbReference>
<feature type="compositionally biased region" description="Low complexity" evidence="12">
    <location>
        <begin position="1744"/>
        <end position="1756"/>
    </location>
</feature>
<dbReference type="GO" id="GO:0005694">
    <property type="term" value="C:chromosome"/>
    <property type="evidence" value="ECO:0007669"/>
    <property type="project" value="UniProtKB-SubCell"/>
</dbReference>
<evidence type="ECO:0000256" key="10">
    <source>
        <dbReference type="ARBA" id="ARBA00049431"/>
    </source>
</evidence>
<accession>T1GTZ9</accession>
<feature type="compositionally biased region" description="Pro residues" evidence="12">
    <location>
        <begin position="196"/>
        <end position="206"/>
    </location>
</feature>
<feature type="compositionally biased region" description="Low complexity" evidence="12">
    <location>
        <begin position="1489"/>
        <end position="1518"/>
    </location>
</feature>
<feature type="compositionally biased region" description="Low complexity" evidence="12">
    <location>
        <begin position="1155"/>
        <end position="1171"/>
    </location>
</feature>
<dbReference type="CDD" id="cd18892">
    <property type="entry name" value="TET"/>
    <property type="match status" value="1"/>
</dbReference>
<reference evidence="15" key="1">
    <citation type="submission" date="2013-02" db="EMBL/GenBank/DDBJ databases">
        <authorList>
            <person name="Hughes D."/>
        </authorList>
    </citation>
    <scope>NUCLEOTIDE SEQUENCE</scope>
    <source>
        <strain>Durham</strain>
        <strain evidence="15">NC isolate 2 -- Noor lab</strain>
    </source>
</reference>
<feature type="region of interest" description="Disordered" evidence="12">
    <location>
        <begin position="1067"/>
        <end position="1215"/>
    </location>
</feature>
<proteinExistence type="inferred from homology"/>
<evidence type="ECO:0000256" key="9">
    <source>
        <dbReference type="ARBA" id="ARBA00047840"/>
    </source>
</evidence>
<dbReference type="PANTHER" id="PTHR23358:SF6">
    <property type="entry name" value="METHYLCYTOSINE DIOXYGENASE TET"/>
    <property type="match status" value="1"/>
</dbReference>
<feature type="compositionally biased region" description="Pro residues" evidence="12">
    <location>
        <begin position="1129"/>
        <end position="1138"/>
    </location>
</feature>
<feature type="compositionally biased region" description="Low complexity" evidence="12">
    <location>
        <begin position="171"/>
        <end position="195"/>
    </location>
</feature>
<evidence type="ECO:0000256" key="7">
    <source>
        <dbReference type="ARBA" id="ARBA00023002"/>
    </source>
</evidence>
<keyword evidence="6 11" id="KW-0223">Dioxygenase</keyword>
<feature type="compositionally biased region" description="Low complexity" evidence="12">
    <location>
        <begin position="207"/>
        <end position="223"/>
    </location>
</feature>
<feature type="compositionally biased region" description="Low complexity" evidence="12">
    <location>
        <begin position="401"/>
        <end position="422"/>
    </location>
</feature>
<dbReference type="EC" id="1.14.11.80" evidence="11"/>
<feature type="region of interest" description="Disordered" evidence="12">
    <location>
        <begin position="1447"/>
        <end position="1476"/>
    </location>
</feature>
<evidence type="ECO:0000256" key="12">
    <source>
        <dbReference type="SAM" id="MobiDB-lite"/>
    </source>
</evidence>
<evidence type="ECO:0000256" key="8">
    <source>
        <dbReference type="ARBA" id="ARBA00023004"/>
    </source>
</evidence>
<evidence type="ECO:0000256" key="3">
    <source>
        <dbReference type="ARBA" id="ARBA00022454"/>
    </source>
</evidence>
<feature type="compositionally biased region" description="Polar residues" evidence="12">
    <location>
        <begin position="1178"/>
        <end position="1215"/>
    </location>
</feature>
<comment type="similarity">
    <text evidence="2 11">Belongs to the TET family.</text>
</comment>
<evidence type="ECO:0000313" key="15">
    <source>
        <dbReference type="Proteomes" id="UP000015102"/>
    </source>
</evidence>
<feature type="compositionally biased region" description="Polar residues" evidence="12">
    <location>
        <begin position="1467"/>
        <end position="1476"/>
    </location>
</feature>
<feature type="compositionally biased region" description="Basic and acidic residues" evidence="12">
    <location>
        <begin position="1654"/>
        <end position="1671"/>
    </location>
</feature>
<dbReference type="GO" id="GO:0040029">
    <property type="term" value="P:epigenetic regulation of gene expression"/>
    <property type="evidence" value="ECO:0007669"/>
    <property type="project" value="InterPro"/>
</dbReference>
<dbReference type="InterPro" id="IPR024779">
    <property type="entry name" value="2OGFeDO_JBP1/TET_oxygenase_dom"/>
</dbReference>
<feature type="compositionally biased region" description="Low complexity" evidence="12">
    <location>
        <begin position="1718"/>
        <end position="1727"/>
    </location>
</feature>
<sequence length="1756" mass="192565">MAFYPTWQTDPSQGWQNQFIQQIPQNTPSAAITSLNSLEFQPQGYTYHQPNGYVQTAGIGFDPNYGRTYAAPVQRYDFQTQQISAAPSALNQVSLQSVGFTPPTVTYAGQVSTTPASPIVQHQVQLSAASAAPGATDLNKTMSGNDTPGYPRVNSVPPRSLNCNGYSGDYSGNQPQQQTQNSSSNAQQTQQQQQPPQSPMHPPPPSSTSSTSSTQQVPQSPSRQQRHVSQSPNHIPRLPAQQLMMPQSGSTSSPSHVQLSNQDWNWNSQTNQSGGPAPAGGDLYNQPDRVNLNTRIKSMIMRKNDPKDMVNTSPDPTGQMQSMPMAPTSGLVGQQPQSQTGHFLSYSHHLRQESTGSTTSAPSNPGGTTTHPSQQQQHGSAMSEPIGGGGDHIWKPQHTGSGSFKKPTSSSSSSTSVSGFQSPEHHKSSANPKQNKYSSRNRNNVEKNLNDPGGGIVNENPPQQEIKTEKGSYSPMPNYTNLDAGYTPSGQFPLIKQEPGLLPGHHPQSHLHPPAPHQSNKMEGYERNYQNFIQYADFVQNEVQPPSSGENYPTYQQSSSSSSYHHHTMHNFAPSYQHSSSSYNSDQQSVDSPAPASGRKSKNRSSQQIQQQSSLMDLDHKSDPGNIVPLPMNYEKEIPAHAYPIPPRFPPQQGLLNESSHYQSGGSYPFLGEGGPAAMKDVVGFSCCRQGGTRVPTTEHLKDGTCAGLQTKDEILDDDEELDENGEKKKKDTDESQSSTEPEPVKVKRETINPMFDTSDRLEKGNKAEVPECDCFSSDKNPPEPGTYYTHLGSASTLQELRKEFEERCHISGRQLRIEKILYTGKEGKTNQGCPVAKWVIRRADPEEKILVVVKKRIGHKCNAAFIVVCMVAWDGMPRADADNAYAKLIGKLNKYGLPTTRRCATNENRTCACQGLDPESSGASYSFGCSWSMYYNGCKYARSKTVRKFRLSVKNEETEIEDHMNVLATILAPIFKQLCPRSYDNQTKYESEASDCRLGIKPGKPFSGVTACLDFCAHAHRDLHNMQDGCTVHVALLKPCNRDGRIPEDEQFHVLPLYTMDTTDEFESAEGQLEKNRTGAVQILDKGKSSIDAPTTLSETWKKEKEDESAVEGATNGNTPQGQQAQPTPQPQPPSTPTPTTNKKESSKSKSKSKQSQQNQQGQNQQQSAPPSTPSPRCQTPVTNNPSPASAGSAFTTPPVNPANASGNPGMMTSNSSLMNMATMIDTFTDAQLQSNQISSTVLDSPYSYDYQTGSYIDNRNYYGNWPPPPQASPAHPPPGQTLNSQNINVNLEQNPSLTQQHPPSGNLQSLPQMTGGQTAVLHTNSSYSNFNHVPSNNLTQLHDVRMDVKSRLNEENPDSTTIVNHIGGKITPTPTPPAALTPALTPEEGFVKPKPPPDYQYTQYPNYHNQMYPPPPPTYSHHAYDAYNNMNYNYGYHAHHQPYSIMESHPHHPQSLSTQPPPSNYQPTALPPQQSTILPEQQPQLQTLQPQKMPTQQIQQSQGAPQQIQQQQQPQQDISNNVAAVNKAEPIGEVTEVNENIEAFQDPQMGGVAIALNHGSVLIECAKHEMHATTSLKKPDRHHPTRMTLIFYQHRNLNRTRHGIDEWEEKMRVKKINTEADARAKEENDGMKVKKELLDEDEMDMNPGNGGKKHETESKKKKDSSKDSGDPGGPGGGGGSKKKKSSSSTSSSASAASTNRDNTEPKNEKVVLRAPTLTTTSWTTLFPMHPCTVTGPYQEGNSSPTSTTAPTPPE</sequence>
<keyword evidence="8 11" id="KW-0408">Iron</keyword>